<keyword evidence="1" id="KW-0732">Signal</keyword>
<feature type="chain" id="PRO_5039516750" evidence="1">
    <location>
        <begin position="32"/>
        <end position="437"/>
    </location>
</feature>
<dbReference type="Proteomes" id="UP000245469">
    <property type="component" value="Unassembled WGS sequence"/>
</dbReference>
<comment type="caution">
    <text evidence="2">The sequence shown here is derived from an EMBL/GenBank/DDBJ whole genome shotgun (WGS) entry which is preliminary data.</text>
</comment>
<reference evidence="2 3" key="1">
    <citation type="submission" date="2018-03" db="EMBL/GenBank/DDBJ databases">
        <title>Genomic Encyclopedia of Archaeal and Bacterial Type Strains, Phase II (KMG-II): from individual species to whole genera.</title>
        <authorList>
            <person name="Goeker M."/>
        </authorList>
    </citation>
    <scope>NUCLEOTIDE SEQUENCE [LARGE SCALE GENOMIC DNA]</scope>
    <source>
        <strain evidence="2 3">DSM 44889</strain>
    </source>
</reference>
<gene>
    <name evidence="2" type="ORF">BXY45_13441</name>
</gene>
<evidence type="ECO:0000313" key="2">
    <source>
        <dbReference type="EMBL" id="PWJ47866.1"/>
    </source>
</evidence>
<proteinExistence type="predicted"/>
<dbReference type="PANTHER" id="PTHR43649:SF12">
    <property type="entry name" value="DIACETYLCHITOBIOSE BINDING PROTEIN DASA"/>
    <property type="match status" value="1"/>
</dbReference>
<dbReference type="EMBL" id="QGDQ01000034">
    <property type="protein sequence ID" value="PWJ47866.1"/>
    <property type="molecule type" value="Genomic_DNA"/>
</dbReference>
<sequence>MSMKTKTARRTLRVVGLLAASTLALSTAACGGGSAQSDPNTLTVWWYESPESAMGQSWNAALEDFKADHPGVTVKFEQKTWDQIQKSGQMILNSNDVPDVIEYAKGNATAGNVAKAGLLTDLTDEATKRGWLDELPATVQTVGRYDQNGLMGSGQLYGIPTYGEYVSVFYNKDALAAKGLAVPTTVAEFENVMKAFTADGVTPLALGASDYPITHLIYQLALSQADKQWVDNFQFFKGDVDFNDKAWTYAAQTTADWVKKGYISADSTGIDAENAGTGFEKGTYPFFVSGSWWDGEFKSKITSFQWGTFPFPGSSFAPGSGGNLLVVPKNAKNKELAYDFLDDTLSKKTQNAMGNAGGVPVAADASAVTDPVGQMAVAGFTQLTDADGLAYYPDWPVAGYYDVLLSQAQSLVNGTSTPQEYLDAIGKAYDTGRPATK</sequence>
<dbReference type="AlphaFoldDB" id="A0A315ZQQ7"/>
<dbReference type="Gene3D" id="3.40.190.10">
    <property type="entry name" value="Periplasmic binding protein-like II"/>
    <property type="match status" value="1"/>
</dbReference>
<evidence type="ECO:0000256" key="1">
    <source>
        <dbReference type="SAM" id="SignalP"/>
    </source>
</evidence>
<organism evidence="2 3">
    <name type="scientific">Quadrisphaera granulorum</name>
    <dbReference type="NCBI Taxonomy" id="317664"/>
    <lineage>
        <taxon>Bacteria</taxon>
        <taxon>Bacillati</taxon>
        <taxon>Actinomycetota</taxon>
        <taxon>Actinomycetes</taxon>
        <taxon>Kineosporiales</taxon>
        <taxon>Kineosporiaceae</taxon>
        <taxon>Quadrisphaera</taxon>
    </lineage>
</organism>
<dbReference type="PANTHER" id="PTHR43649">
    <property type="entry name" value="ARABINOSE-BINDING PROTEIN-RELATED"/>
    <property type="match status" value="1"/>
</dbReference>
<dbReference type="InterPro" id="IPR006059">
    <property type="entry name" value="SBP"/>
</dbReference>
<dbReference type="SUPFAM" id="SSF53850">
    <property type="entry name" value="Periplasmic binding protein-like II"/>
    <property type="match status" value="1"/>
</dbReference>
<feature type="signal peptide" evidence="1">
    <location>
        <begin position="1"/>
        <end position="31"/>
    </location>
</feature>
<keyword evidence="3" id="KW-1185">Reference proteome</keyword>
<dbReference type="InterPro" id="IPR050490">
    <property type="entry name" value="Bact_solute-bd_prot1"/>
</dbReference>
<accession>A0A315ZQQ7</accession>
<dbReference type="Pfam" id="PF01547">
    <property type="entry name" value="SBP_bac_1"/>
    <property type="match status" value="1"/>
</dbReference>
<dbReference type="PROSITE" id="PS51257">
    <property type="entry name" value="PROKAR_LIPOPROTEIN"/>
    <property type="match status" value="1"/>
</dbReference>
<name>A0A315ZQQ7_9ACTN</name>
<evidence type="ECO:0000313" key="3">
    <source>
        <dbReference type="Proteomes" id="UP000245469"/>
    </source>
</evidence>
<protein>
    <submittedName>
        <fullName evidence="2">Raffinose/stachyose/melibiose transport system substrate-binding protein</fullName>
    </submittedName>
</protein>